<dbReference type="InterPro" id="IPR012338">
    <property type="entry name" value="Beta-lactam/transpept-like"/>
</dbReference>
<gene>
    <name evidence="4" type="ORF">A5893_04555</name>
</gene>
<comment type="caution">
    <text evidence="4">The sequence shown here is derived from an EMBL/GenBank/DDBJ whole genome shotgun (WGS) entry which is preliminary data.</text>
</comment>
<evidence type="ECO:0000256" key="2">
    <source>
        <dbReference type="ARBA" id="ARBA00022801"/>
    </source>
</evidence>
<dbReference type="GO" id="GO:0006508">
    <property type="term" value="P:proteolysis"/>
    <property type="evidence" value="ECO:0007669"/>
    <property type="project" value="InterPro"/>
</dbReference>
<dbReference type="PANTHER" id="PTHR30023">
    <property type="entry name" value="D-ALANYL-D-ALANINE CARBOXYPEPTIDASE"/>
    <property type="match status" value="1"/>
</dbReference>
<dbReference type="Gene3D" id="3.50.80.20">
    <property type="entry name" value="D-Ala-D-Ala carboxypeptidase C, peptidase S13"/>
    <property type="match status" value="1"/>
</dbReference>
<feature type="signal peptide" evidence="3">
    <location>
        <begin position="1"/>
        <end position="20"/>
    </location>
</feature>
<organism evidence="4 5">
    <name type="scientific">Pedobacter psychrophilus</name>
    <dbReference type="NCBI Taxonomy" id="1826909"/>
    <lineage>
        <taxon>Bacteria</taxon>
        <taxon>Pseudomonadati</taxon>
        <taxon>Bacteroidota</taxon>
        <taxon>Sphingobacteriia</taxon>
        <taxon>Sphingobacteriales</taxon>
        <taxon>Sphingobacteriaceae</taxon>
        <taxon>Pedobacter</taxon>
    </lineage>
</organism>
<dbReference type="EMBL" id="LWHJ01000022">
    <property type="protein sequence ID" value="OAQ40230.1"/>
    <property type="molecule type" value="Genomic_DNA"/>
</dbReference>
<dbReference type="AlphaFoldDB" id="A0A179DHP3"/>
<dbReference type="RefSeq" id="WP_082911336.1">
    <property type="nucleotide sequence ID" value="NZ_LWHJ01000022.1"/>
</dbReference>
<dbReference type="NCBIfam" id="TIGR00666">
    <property type="entry name" value="PBP4"/>
    <property type="match status" value="1"/>
</dbReference>
<proteinExistence type="inferred from homology"/>
<evidence type="ECO:0000256" key="1">
    <source>
        <dbReference type="ARBA" id="ARBA00006096"/>
    </source>
</evidence>
<keyword evidence="3" id="KW-0732">Signal</keyword>
<dbReference type="Gene3D" id="3.40.710.10">
    <property type="entry name" value="DD-peptidase/beta-lactamase superfamily"/>
    <property type="match status" value="1"/>
</dbReference>
<reference evidence="4 5" key="2">
    <citation type="submission" date="2016-06" db="EMBL/GenBank/DDBJ databases">
        <title>Pedobacter psychrophilus sp. nov., isolated from Antarctic fragmentary rock.</title>
        <authorList>
            <person name="Svec P."/>
        </authorList>
    </citation>
    <scope>NUCLEOTIDE SEQUENCE [LARGE SCALE GENOMIC DNA]</scope>
    <source>
        <strain evidence="4 5">CCM 8644</strain>
    </source>
</reference>
<feature type="chain" id="PRO_5008100528" evidence="3">
    <location>
        <begin position="21"/>
        <end position="464"/>
    </location>
</feature>
<dbReference type="OrthoDB" id="9802627at2"/>
<protein>
    <submittedName>
        <fullName evidence="4">D-alanyl-D-alanine carboxypeptidase</fullName>
    </submittedName>
</protein>
<dbReference type="Pfam" id="PF02113">
    <property type="entry name" value="Peptidase_S13"/>
    <property type="match status" value="1"/>
</dbReference>
<keyword evidence="4" id="KW-0645">Protease</keyword>
<name>A0A179DHP3_9SPHI</name>
<reference evidence="4 5" key="1">
    <citation type="submission" date="2016-04" db="EMBL/GenBank/DDBJ databases">
        <authorList>
            <person name="Evans L.H."/>
            <person name="Alamgir A."/>
            <person name="Owens N."/>
            <person name="Weber N.D."/>
            <person name="Virtaneva K."/>
            <person name="Barbian K."/>
            <person name="Babar A."/>
            <person name="Rosenke K."/>
        </authorList>
    </citation>
    <scope>NUCLEOTIDE SEQUENCE [LARGE SCALE GENOMIC DNA]</scope>
    <source>
        <strain evidence="4 5">CCM 8644</strain>
    </source>
</reference>
<dbReference type="GO" id="GO:0000270">
    <property type="term" value="P:peptidoglycan metabolic process"/>
    <property type="evidence" value="ECO:0007669"/>
    <property type="project" value="TreeGrafter"/>
</dbReference>
<evidence type="ECO:0000256" key="3">
    <source>
        <dbReference type="SAM" id="SignalP"/>
    </source>
</evidence>
<evidence type="ECO:0000313" key="5">
    <source>
        <dbReference type="Proteomes" id="UP000078459"/>
    </source>
</evidence>
<keyword evidence="2" id="KW-0378">Hydrolase</keyword>
<dbReference type="InterPro" id="IPR000667">
    <property type="entry name" value="Peptidase_S13"/>
</dbReference>
<keyword evidence="4" id="KW-0121">Carboxypeptidase</keyword>
<dbReference type="SUPFAM" id="SSF56601">
    <property type="entry name" value="beta-lactamase/transpeptidase-like"/>
    <property type="match status" value="1"/>
</dbReference>
<comment type="similarity">
    <text evidence="1">Belongs to the peptidase S13 family.</text>
</comment>
<dbReference type="PRINTS" id="PR00922">
    <property type="entry name" value="DADACBPTASE3"/>
</dbReference>
<dbReference type="PANTHER" id="PTHR30023:SF0">
    <property type="entry name" value="PENICILLIN-SENSITIVE CARBOXYPEPTIDASE A"/>
    <property type="match status" value="1"/>
</dbReference>
<sequence length="464" mass="50849">MKKSIFTILVFLIIIASAKAQTLENKITHAFENFSKTEQLKYATISFSVLNAANGDLIFANNQNVGVAPASTLKTVTSATALALLGEDYTFKTEIAYTGEILNGVLNGNIIIKGGGDPTLGSSRWDQTKKPQILNKILFALQQKGIKIINGNVIAEVSNWDTQSLPIGWVWEDIGNYYGAGTSQLCWGENLFELSFTPGKVVGSDVKINSLKEVYPFLNITNELKTGENGSGDHVFAYSAPYTSEIYLRGTYGKDLKKEIGVSLPDPALAMAYDVADFLAKNGFQTKPTAAAKTKGIQKDLKPLTTITSPSLKEIVYWLNKKSINLFAEQLVRTIGWKFGKNASITEGVTAIQKFWKDKGIDIASLNIVDGSGLSPQNRITTLTMTKVLYLAKKENWFDSYFLSFPIYNDLHMKSGTIADVLGYSGYVNSAGKTPLCFSIIINNYNGSSSAMRQKMFALLDSLK</sequence>
<dbReference type="Proteomes" id="UP000078459">
    <property type="component" value="Unassembled WGS sequence"/>
</dbReference>
<keyword evidence="5" id="KW-1185">Reference proteome</keyword>
<dbReference type="STRING" id="1826909.A5893_04555"/>
<evidence type="ECO:0000313" key="4">
    <source>
        <dbReference type="EMBL" id="OAQ40230.1"/>
    </source>
</evidence>
<dbReference type="GO" id="GO:0004185">
    <property type="term" value="F:serine-type carboxypeptidase activity"/>
    <property type="evidence" value="ECO:0007669"/>
    <property type="project" value="InterPro"/>
</dbReference>
<accession>A0A179DHP3</accession>